<proteinExistence type="predicted"/>
<accession>A4J4B4</accession>
<dbReference type="HOGENOM" id="CLU_1044803_0_0_9"/>
<organism evidence="1 2">
    <name type="scientific">Desulforamulus reducens (strain ATCC BAA-1160 / DSM 100696 / MI-1)</name>
    <name type="common">Desulfotomaculum reducens</name>
    <dbReference type="NCBI Taxonomy" id="349161"/>
    <lineage>
        <taxon>Bacteria</taxon>
        <taxon>Bacillati</taxon>
        <taxon>Bacillota</taxon>
        <taxon>Clostridia</taxon>
        <taxon>Eubacteriales</taxon>
        <taxon>Peptococcaceae</taxon>
        <taxon>Desulforamulus</taxon>
    </lineage>
</organism>
<reference evidence="1 2" key="1">
    <citation type="submission" date="2007-03" db="EMBL/GenBank/DDBJ databases">
        <title>Complete sequence of Desulfotomaculum reducens MI-1.</title>
        <authorList>
            <consortium name="US DOE Joint Genome Institute"/>
            <person name="Copeland A."/>
            <person name="Lucas S."/>
            <person name="Lapidus A."/>
            <person name="Barry K."/>
            <person name="Detter J.C."/>
            <person name="Glavina del Rio T."/>
            <person name="Hammon N."/>
            <person name="Israni S."/>
            <person name="Dalin E."/>
            <person name="Tice H."/>
            <person name="Pitluck S."/>
            <person name="Sims D."/>
            <person name="Brettin T."/>
            <person name="Bruce D."/>
            <person name="Han C."/>
            <person name="Tapia R."/>
            <person name="Schmutz J."/>
            <person name="Larimer F."/>
            <person name="Land M."/>
            <person name="Hauser L."/>
            <person name="Kyrpides N."/>
            <person name="Kim E."/>
            <person name="Tebo B.M."/>
            <person name="Richardson P."/>
        </authorList>
    </citation>
    <scope>NUCLEOTIDE SEQUENCE [LARGE SCALE GENOMIC DNA]</scope>
    <source>
        <strain evidence="1 2">MI-1</strain>
    </source>
</reference>
<evidence type="ECO:0000313" key="1">
    <source>
        <dbReference type="EMBL" id="ABO49917.1"/>
    </source>
</evidence>
<name>A4J4B4_DESRM</name>
<dbReference type="STRING" id="349161.Dred_1387"/>
<dbReference type="OrthoDB" id="1785681at2"/>
<dbReference type="RefSeq" id="WP_011877737.1">
    <property type="nucleotide sequence ID" value="NC_009253.1"/>
</dbReference>
<dbReference type="Proteomes" id="UP000001556">
    <property type="component" value="Chromosome"/>
</dbReference>
<protein>
    <submittedName>
        <fullName evidence="1">Uncharacterized protein</fullName>
    </submittedName>
</protein>
<keyword evidence="2" id="KW-1185">Reference proteome</keyword>
<dbReference type="EMBL" id="CP000612">
    <property type="protein sequence ID" value="ABO49917.1"/>
    <property type="molecule type" value="Genomic_DNA"/>
</dbReference>
<dbReference type="KEGG" id="drm:Dred_1387"/>
<dbReference type="AlphaFoldDB" id="A4J4B4"/>
<sequence>MWDWDDDNPWKKEEKKYSDWQDDGNDYDDSHYGNVDCGHDQHLLYKIIKCLCILKREIAKCEEMLCNPRFGLKEIKKEVWRIEHGVFSPTFGLPEIKSEISMIQTIVGGIQDEISNPTFGLSEIKTEVSQILEISTEIRDIALDIVLNPTFGLSEIKAEVSAIENAVFSETYGLQEIKSEVSQILANQGVTPFLTSGPFFVDCEEQTLLLKALNNTNETQSVTFTIRNLDSCPVTDVSDVFLTIPACCGESEEVSLPSYGERNVEVRAMLSSATGVLVYAATKTGLPDSQGSKVNEFKHAEWVPVATFCS</sequence>
<gene>
    <name evidence="1" type="ordered locus">Dred_1387</name>
</gene>
<evidence type="ECO:0000313" key="2">
    <source>
        <dbReference type="Proteomes" id="UP000001556"/>
    </source>
</evidence>